<protein>
    <submittedName>
        <fullName evidence="1">Uncharacterized protein</fullName>
    </submittedName>
</protein>
<reference evidence="1 2" key="1">
    <citation type="journal article" date="2020" name="Fungal Divers.">
        <title>Resolving the Mortierellaceae phylogeny through synthesis of multi-gene phylogenetics and phylogenomics.</title>
        <authorList>
            <person name="Vandepol N."/>
            <person name="Liber J."/>
            <person name="Desiro A."/>
            <person name="Na H."/>
            <person name="Kennedy M."/>
            <person name="Barry K."/>
            <person name="Grigoriev I.V."/>
            <person name="Miller A.N."/>
            <person name="O'Donnell K."/>
            <person name="Stajich J.E."/>
            <person name="Bonito G."/>
        </authorList>
    </citation>
    <scope>NUCLEOTIDE SEQUENCE [LARGE SCALE GENOMIC DNA]</scope>
    <source>
        <strain evidence="1 2">AD045</strain>
    </source>
</reference>
<name>A0ABQ7JI39_9FUNG</name>
<dbReference type="Proteomes" id="UP001194696">
    <property type="component" value="Unassembled WGS sequence"/>
</dbReference>
<evidence type="ECO:0000313" key="1">
    <source>
        <dbReference type="EMBL" id="KAG0274159.1"/>
    </source>
</evidence>
<evidence type="ECO:0000313" key="2">
    <source>
        <dbReference type="Proteomes" id="UP001194696"/>
    </source>
</evidence>
<proteinExistence type="predicted"/>
<organism evidence="1 2">
    <name type="scientific">Linnemannia gamsii</name>
    <dbReference type="NCBI Taxonomy" id="64522"/>
    <lineage>
        <taxon>Eukaryota</taxon>
        <taxon>Fungi</taxon>
        <taxon>Fungi incertae sedis</taxon>
        <taxon>Mucoromycota</taxon>
        <taxon>Mortierellomycotina</taxon>
        <taxon>Mortierellomycetes</taxon>
        <taxon>Mortierellales</taxon>
        <taxon>Mortierellaceae</taxon>
        <taxon>Linnemannia</taxon>
    </lineage>
</organism>
<gene>
    <name evidence="1" type="ORF">BGZ96_004463</name>
</gene>
<sequence>MSQDLHHQIYNTISELTQLRCLDFGYHFSAEKCRREPWPPVDQVSVPETVVVDGHVYHKKYPPSPNMLKLLFDSGLSRLRSLGKLKEFGFRELDHRVGSEELD</sequence>
<comment type="caution">
    <text evidence="1">The sequence shown here is derived from an EMBL/GenBank/DDBJ whole genome shotgun (WGS) entry which is preliminary data.</text>
</comment>
<accession>A0ABQ7JI39</accession>
<keyword evidence="2" id="KW-1185">Reference proteome</keyword>
<dbReference type="EMBL" id="JAAAIM010002081">
    <property type="protein sequence ID" value="KAG0274159.1"/>
    <property type="molecule type" value="Genomic_DNA"/>
</dbReference>